<dbReference type="Proteomes" id="UP001385951">
    <property type="component" value="Unassembled WGS sequence"/>
</dbReference>
<dbReference type="InterPro" id="IPR018456">
    <property type="entry name" value="PTR2_symporter_CS"/>
</dbReference>
<feature type="transmembrane region" description="Helical" evidence="9">
    <location>
        <begin position="531"/>
        <end position="553"/>
    </location>
</feature>
<feature type="transmembrane region" description="Helical" evidence="9">
    <location>
        <begin position="248"/>
        <end position="267"/>
    </location>
</feature>
<accession>A0AAW0G7I0</accession>
<feature type="transmembrane region" description="Helical" evidence="9">
    <location>
        <begin position="370"/>
        <end position="387"/>
    </location>
</feature>
<feature type="transmembrane region" description="Helical" evidence="9">
    <location>
        <begin position="273"/>
        <end position="294"/>
    </location>
</feature>
<dbReference type="Gene3D" id="1.20.1250.20">
    <property type="entry name" value="MFS general substrate transporter like domains"/>
    <property type="match status" value="1"/>
</dbReference>
<evidence type="ECO:0000256" key="8">
    <source>
        <dbReference type="SAM" id="MobiDB-lite"/>
    </source>
</evidence>
<keyword evidence="4 7" id="KW-0812">Transmembrane</keyword>
<comment type="similarity">
    <text evidence="2 7">Belongs to the major facilitator superfamily. Proton-dependent oligopeptide transporter (POT/PTR) (TC 2.A.17) family.</text>
</comment>
<feature type="transmembrane region" description="Helical" evidence="9">
    <location>
        <begin position="559"/>
        <end position="579"/>
    </location>
</feature>
<evidence type="ECO:0000256" key="3">
    <source>
        <dbReference type="ARBA" id="ARBA00022448"/>
    </source>
</evidence>
<dbReference type="InterPro" id="IPR036259">
    <property type="entry name" value="MFS_trans_sf"/>
</dbReference>
<feature type="transmembrane region" description="Helical" evidence="9">
    <location>
        <begin position="446"/>
        <end position="468"/>
    </location>
</feature>
<evidence type="ECO:0000256" key="4">
    <source>
        <dbReference type="ARBA" id="ARBA00022692"/>
    </source>
</evidence>
<proteinExistence type="inferred from homology"/>
<evidence type="ECO:0000256" key="9">
    <source>
        <dbReference type="SAM" id="Phobius"/>
    </source>
</evidence>
<dbReference type="EMBL" id="JASBNA010000008">
    <property type="protein sequence ID" value="KAK7689368.1"/>
    <property type="molecule type" value="Genomic_DNA"/>
</dbReference>
<feature type="region of interest" description="Disordered" evidence="8">
    <location>
        <begin position="25"/>
        <end position="49"/>
    </location>
</feature>
<dbReference type="AlphaFoldDB" id="A0AAW0G7I0"/>
<keyword evidence="5 9" id="KW-1133">Transmembrane helix</keyword>
<dbReference type="SUPFAM" id="SSF103473">
    <property type="entry name" value="MFS general substrate transporter"/>
    <property type="match status" value="1"/>
</dbReference>
<evidence type="ECO:0000313" key="11">
    <source>
        <dbReference type="Proteomes" id="UP001385951"/>
    </source>
</evidence>
<sequence>MAGLQSDDAVYQGYAEAKRHDFELRKDSESDHVVSSAGEHEPELDGIHDGLEFPTEEEKLTLRRVADSVPWNAYLIAFVEAAERFSYYGTQVVYTNFIQQRLPPGSRTGAGGRDGQSGALGMGQRASTGLNTFNQFWVYIIPLFGAYLADTRWGRFKTICISVAIALIGHVLLIVSSIPGIIDHSHASLAVFVVALIVMGLGTGGFKANISPLVAEQYKRTKLFVATTKSGERVVVDPNLTTARIYMYFYLFINIGALIGQITMTYGEKYVGFWLAYTLPTAIFLLCPIVLAIGRNKYNRSAPSGSVLANALRIWRLAQKGRWSWNPVQTWRNLNADDFWDSAKPSHFRGEARPTWMTFDDQWVDEVKRGFKACSVFMWYPVYWLTYNQLNSNLTSQAATMVVNGVPNDVLSNLDPFALIIFIPICDMFIYPGLRRIGINFSPVKKIAFGFFTGAAAMVWTAVVQHYIYQRNPCGNHVATCANPDGTVITSDLNVWIQTGSYVLIAFSEIFASITGLEYAFTKAPRNMRSLVMAVFLFTSAISAALGEAFVSLSADPLLVWNYGVMGVLAGVSGVIFWFQYRHLDSQEDELNELSEGYYEDPDAIEETPYNHGKAQ</sequence>
<dbReference type="Pfam" id="PF00854">
    <property type="entry name" value="PTR2"/>
    <property type="match status" value="1"/>
</dbReference>
<organism evidence="10 11">
    <name type="scientific">Cerrena zonata</name>
    <dbReference type="NCBI Taxonomy" id="2478898"/>
    <lineage>
        <taxon>Eukaryota</taxon>
        <taxon>Fungi</taxon>
        <taxon>Dikarya</taxon>
        <taxon>Basidiomycota</taxon>
        <taxon>Agaricomycotina</taxon>
        <taxon>Agaricomycetes</taxon>
        <taxon>Polyporales</taxon>
        <taxon>Cerrenaceae</taxon>
        <taxon>Cerrena</taxon>
    </lineage>
</organism>
<dbReference type="PANTHER" id="PTHR11654">
    <property type="entry name" value="OLIGOPEPTIDE TRANSPORTER-RELATED"/>
    <property type="match status" value="1"/>
</dbReference>
<name>A0AAW0G7I0_9APHY</name>
<keyword evidence="11" id="KW-1185">Reference proteome</keyword>
<evidence type="ECO:0000256" key="2">
    <source>
        <dbReference type="ARBA" id="ARBA00005982"/>
    </source>
</evidence>
<keyword evidence="3 7" id="KW-0813">Transport</keyword>
<reference evidence="10 11" key="1">
    <citation type="submission" date="2022-09" db="EMBL/GenBank/DDBJ databases">
        <authorList>
            <person name="Palmer J.M."/>
        </authorList>
    </citation>
    <scope>NUCLEOTIDE SEQUENCE [LARGE SCALE GENOMIC DNA]</scope>
    <source>
        <strain evidence="10 11">DSM 7382</strain>
    </source>
</reference>
<evidence type="ECO:0000256" key="1">
    <source>
        <dbReference type="ARBA" id="ARBA00004141"/>
    </source>
</evidence>
<dbReference type="FunFam" id="1.20.1250.20:FF:000085">
    <property type="entry name" value="MFS peptide transporter Ptr2"/>
    <property type="match status" value="1"/>
</dbReference>
<gene>
    <name evidence="10" type="ORF">QCA50_007159</name>
</gene>
<feature type="transmembrane region" description="Helical" evidence="9">
    <location>
        <begin position="500"/>
        <end position="519"/>
    </location>
</feature>
<dbReference type="InterPro" id="IPR000109">
    <property type="entry name" value="POT_fam"/>
</dbReference>
<evidence type="ECO:0000256" key="7">
    <source>
        <dbReference type="RuleBase" id="RU003755"/>
    </source>
</evidence>
<evidence type="ECO:0000256" key="5">
    <source>
        <dbReference type="ARBA" id="ARBA00022989"/>
    </source>
</evidence>
<feature type="transmembrane region" description="Helical" evidence="9">
    <location>
        <begin position="132"/>
        <end position="149"/>
    </location>
</feature>
<dbReference type="GO" id="GO:0005886">
    <property type="term" value="C:plasma membrane"/>
    <property type="evidence" value="ECO:0007669"/>
    <property type="project" value="UniProtKB-ARBA"/>
</dbReference>
<dbReference type="GO" id="GO:0071916">
    <property type="term" value="F:dipeptide transmembrane transporter activity"/>
    <property type="evidence" value="ECO:0007669"/>
    <property type="project" value="UniProtKB-ARBA"/>
</dbReference>
<evidence type="ECO:0000256" key="6">
    <source>
        <dbReference type="ARBA" id="ARBA00023136"/>
    </source>
</evidence>
<feature type="transmembrane region" description="Helical" evidence="9">
    <location>
        <begin position="188"/>
        <end position="210"/>
    </location>
</feature>
<feature type="transmembrane region" description="Helical" evidence="9">
    <location>
        <begin position="161"/>
        <end position="182"/>
    </location>
</feature>
<keyword evidence="6 9" id="KW-0472">Membrane</keyword>
<comment type="caution">
    <text evidence="10">The sequence shown here is derived from an EMBL/GenBank/DDBJ whole genome shotgun (WGS) entry which is preliminary data.</text>
</comment>
<feature type="transmembrane region" description="Helical" evidence="9">
    <location>
        <begin position="417"/>
        <end position="434"/>
    </location>
</feature>
<protein>
    <submittedName>
        <fullName evidence="10">Uncharacterized protein</fullName>
    </submittedName>
</protein>
<dbReference type="PROSITE" id="PS01023">
    <property type="entry name" value="PTR2_2"/>
    <property type="match status" value="1"/>
</dbReference>
<comment type="subcellular location">
    <subcellularLocation>
        <location evidence="1 7">Membrane</location>
        <topology evidence="1 7">Multi-pass membrane protein</topology>
    </subcellularLocation>
</comment>
<evidence type="ECO:0000313" key="10">
    <source>
        <dbReference type="EMBL" id="KAK7689368.1"/>
    </source>
</evidence>